<protein>
    <recommendedName>
        <fullName evidence="2">NIPSNAP domain-containing protein</fullName>
    </recommendedName>
</protein>
<dbReference type="RefSeq" id="WP_005194349.1">
    <property type="nucleotide sequence ID" value="NZ_CP136136.1"/>
</dbReference>
<evidence type="ECO:0008006" key="2">
    <source>
        <dbReference type="Google" id="ProtNLM"/>
    </source>
</evidence>
<gene>
    <name evidence="1" type="ORF">QBL07_10325</name>
</gene>
<name>A0AAW6RAN0_GORRU</name>
<evidence type="ECO:0000313" key="1">
    <source>
        <dbReference type="EMBL" id="MDG6781228.1"/>
    </source>
</evidence>
<dbReference type="AlphaFoldDB" id="A0AAW6RAN0"/>
<proteinExistence type="predicted"/>
<comment type="caution">
    <text evidence="1">The sequence shown here is derived from an EMBL/GenBank/DDBJ whole genome shotgun (WGS) entry which is preliminary data.</text>
</comment>
<sequence>MPDATIFIVDQVVVRPGRASEFIGAYLAEYAPSAHERGLTLDRVLVSPPAWIDGVNNTVTATWTASGPGDWWAAAVRGRHDPEPARWWKSVEPLIVERTRSMAASVDDVEKLNDV</sequence>
<organism evidence="1">
    <name type="scientific">Gordonia rubripertincta</name>
    <name type="common">Rhodococcus corallinus</name>
    <dbReference type="NCBI Taxonomy" id="36822"/>
    <lineage>
        <taxon>Bacteria</taxon>
        <taxon>Bacillati</taxon>
        <taxon>Actinomycetota</taxon>
        <taxon>Actinomycetes</taxon>
        <taxon>Mycobacteriales</taxon>
        <taxon>Gordoniaceae</taxon>
        <taxon>Gordonia</taxon>
    </lineage>
</organism>
<reference evidence="1" key="1">
    <citation type="submission" date="2023-04" db="EMBL/GenBank/DDBJ databases">
        <title>Characterization and analysis of the complete genome of Gordonia rubripertincta 112, the degrader of aromatic and aliphatic compounds.</title>
        <authorList>
            <person name="Frantsuzova E."/>
            <person name="Bogun A."/>
            <person name="Delegan Y."/>
        </authorList>
    </citation>
    <scope>NUCLEOTIDE SEQUENCE</scope>
    <source>
        <strain evidence="1">112</strain>
    </source>
</reference>
<accession>A0AAW6RAN0</accession>
<dbReference type="EMBL" id="JARUXG010000004">
    <property type="protein sequence ID" value="MDG6781228.1"/>
    <property type="molecule type" value="Genomic_DNA"/>
</dbReference>